<dbReference type="Pfam" id="PF15073">
    <property type="entry name" value="SPATA48"/>
    <property type="match status" value="1"/>
</dbReference>
<gene>
    <name evidence="2" type="ORF">GDO81_012001</name>
</gene>
<proteinExistence type="predicted"/>
<comment type="caution">
    <text evidence="2">The sequence shown here is derived from an EMBL/GenBank/DDBJ whole genome shotgun (WGS) entry which is preliminary data.</text>
</comment>
<sequence>MPSRSGRQVKDSFQNPPAHEPFVKFNPMSSSPDMPGYCLHPLRDDVPIVDPCTGFMSPAAEAELRRVTGKTIPSMLDPSDEKPQQGDPWEHKRSVYNATSKTAPPSGKVSHHTLLRPAPRYVEAPEGSQGGDLRHLIHKAGTRWNSVSRADAALRATLGGWTSPVKAIPQVAHGPSTSFTQTFRLQQKNDSSCLKEDLVRKFMYTTSTQRAFEDVPWDMKLPAKLQPPETTIEKMPDQVSQRFTLKRYESQPEIWQVASGMWDRFQTRMFHGHKKPKDFISPYPRMDHIPGYCGFTGSTNSEDIDNPNTDYFSFTKVRNMEPQYTNTAHTPNIPGYTGRVYWIAIHPAHSKDPSYLLPSDTNINRSFPGSRIGTAFKHRGPLSRMVTTVSPYNPFTKVEKEIVK</sequence>
<evidence type="ECO:0008006" key="4">
    <source>
        <dbReference type="Google" id="ProtNLM"/>
    </source>
</evidence>
<name>A0AAV7BI32_ENGPU</name>
<evidence type="ECO:0000313" key="2">
    <source>
        <dbReference type="EMBL" id="KAG8572281.1"/>
    </source>
</evidence>
<dbReference type="InterPro" id="IPR027867">
    <property type="entry name" value="SPATA48"/>
</dbReference>
<dbReference type="PANTHER" id="PTHR34759:SF1">
    <property type="entry name" value="SPERMATOGENESIS-ASSOCIATED PROTEIN 48"/>
    <property type="match status" value="1"/>
</dbReference>
<feature type="region of interest" description="Disordered" evidence="1">
    <location>
        <begin position="1"/>
        <end position="30"/>
    </location>
</feature>
<dbReference type="PANTHER" id="PTHR34759">
    <property type="entry name" value="SPERMATOGENESIS-ASSOCIATED PROTEIN 48"/>
    <property type="match status" value="1"/>
</dbReference>
<reference evidence="2" key="1">
    <citation type="thesis" date="2020" institute="ProQuest LLC" country="789 East Eisenhower Parkway, Ann Arbor, MI, USA">
        <title>Comparative Genomics and Chromosome Evolution.</title>
        <authorList>
            <person name="Mudd A.B."/>
        </authorList>
    </citation>
    <scope>NUCLEOTIDE SEQUENCE</scope>
    <source>
        <strain evidence="2">237g6f4</strain>
        <tissue evidence="2">Blood</tissue>
    </source>
</reference>
<feature type="compositionally biased region" description="Basic and acidic residues" evidence="1">
    <location>
        <begin position="79"/>
        <end position="90"/>
    </location>
</feature>
<feature type="region of interest" description="Disordered" evidence="1">
    <location>
        <begin position="71"/>
        <end position="90"/>
    </location>
</feature>
<dbReference type="Proteomes" id="UP000824782">
    <property type="component" value="Unassembled WGS sequence"/>
</dbReference>
<dbReference type="EMBL" id="WNYA01000005">
    <property type="protein sequence ID" value="KAG8572281.1"/>
    <property type="molecule type" value="Genomic_DNA"/>
</dbReference>
<organism evidence="2 3">
    <name type="scientific">Engystomops pustulosus</name>
    <name type="common">Tungara frog</name>
    <name type="synonym">Physalaemus pustulosus</name>
    <dbReference type="NCBI Taxonomy" id="76066"/>
    <lineage>
        <taxon>Eukaryota</taxon>
        <taxon>Metazoa</taxon>
        <taxon>Chordata</taxon>
        <taxon>Craniata</taxon>
        <taxon>Vertebrata</taxon>
        <taxon>Euteleostomi</taxon>
        <taxon>Amphibia</taxon>
        <taxon>Batrachia</taxon>
        <taxon>Anura</taxon>
        <taxon>Neobatrachia</taxon>
        <taxon>Hyloidea</taxon>
        <taxon>Leptodactylidae</taxon>
        <taxon>Leiuperinae</taxon>
        <taxon>Engystomops</taxon>
    </lineage>
</organism>
<evidence type="ECO:0000256" key="1">
    <source>
        <dbReference type="SAM" id="MobiDB-lite"/>
    </source>
</evidence>
<evidence type="ECO:0000313" key="3">
    <source>
        <dbReference type="Proteomes" id="UP000824782"/>
    </source>
</evidence>
<keyword evidence="3" id="KW-1185">Reference proteome</keyword>
<dbReference type="AlphaFoldDB" id="A0AAV7BI32"/>
<protein>
    <recommendedName>
        <fullName evidence="4">Spermatogenesis associated 48</fullName>
    </recommendedName>
</protein>
<accession>A0AAV7BI32</accession>